<evidence type="ECO:0000256" key="2">
    <source>
        <dbReference type="ARBA" id="ARBA00022741"/>
    </source>
</evidence>
<dbReference type="RefSeq" id="WP_099137225.1">
    <property type="nucleotide sequence ID" value="NZ_CAWNNJ010000098.1"/>
</dbReference>
<dbReference type="EMBL" id="NIBS01000030">
    <property type="protein sequence ID" value="PHM23950.1"/>
    <property type="molecule type" value="Genomic_DNA"/>
</dbReference>
<dbReference type="GO" id="GO:0016874">
    <property type="term" value="F:ligase activity"/>
    <property type="evidence" value="ECO:0007669"/>
    <property type="project" value="UniProtKB-KW"/>
</dbReference>
<evidence type="ECO:0000256" key="1">
    <source>
        <dbReference type="ARBA" id="ARBA00022598"/>
    </source>
</evidence>
<evidence type="ECO:0000256" key="4">
    <source>
        <dbReference type="PROSITE-ProRule" id="PRU00409"/>
    </source>
</evidence>
<accession>A0A2D0IQ46</accession>
<reference evidence="6 7" key="1">
    <citation type="journal article" date="2017" name="Nat. Microbiol.">
        <title>Natural product diversity associated with the nematode symbionts Photorhabdus and Xenorhabdus.</title>
        <authorList>
            <person name="Tobias N.J."/>
            <person name="Wolff H."/>
            <person name="Djahanschiri B."/>
            <person name="Grundmann F."/>
            <person name="Kronenwerth M."/>
            <person name="Shi Y.M."/>
            <person name="Simonyi S."/>
            <person name="Grun P."/>
            <person name="Shapiro-Ilan D."/>
            <person name="Pidot S.J."/>
            <person name="Stinear T.P."/>
            <person name="Ebersberger I."/>
            <person name="Bode H.B."/>
        </authorList>
    </citation>
    <scope>NUCLEOTIDE SEQUENCE [LARGE SCALE GENOMIC DNA]</scope>
    <source>
        <strain evidence="6 7">DSM 16342</strain>
    </source>
</reference>
<keyword evidence="2 4" id="KW-0547">Nucleotide-binding</keyword>
<feature type="domain" description="ATP-grasp" evidence="5">
    <location>
        <begin position="113"/>
        <end position="306"/>
    </location>
</feature>
<protein>
    <recommendedName>
        <fullName evidence="5">ATP-grasp domain-containing protein</fullName>
    </recommendedName>
</protein>
<dbReference type="GO" id="GO:0005524">
    <property type="term" value="F:ATP binding"/>
    <property type="evidence" value="ECO:0007669"/>
    <property type="project" value="UniProtKB-UniRule"/>
</dbReference>
<dbReference type="Proteomes" id="UP000225833">
    <property type="component" value="Unassembled WGS sequence"/>
</dbReference>
<keyword evidence="1" id="KW-0436">Ligase</keyword>
<evidence type="ECO:0000259" key="5">
    <source>
        <dbReference type="PROSITE" id="PS50975"/>
    </source>
</evidence>
<dbReference type="PROSITE" id="PS50975">
    <property type="entry name" value="ATP_GRASP"/>
    <property type="match status" value="1"/>
</dbReference>
<keyword evidence="3 4" id="KW-0067">ATP-binding</keyword>
<dbReference type="GO" id="GO:0046872">
    <property type="term" value="F:metal ion binding"/>
    <property type="evidence" value="ECO:0007669"/>
    <property type="project" value="InterPro"/>
</dbReference>
<dbReference type="InterPro" id="IPR013815">
    <property type="entry name" value="ATP_grasp_subdomain_1"/>
</dbReference>
<dbReference type="AlphaFoldDB" id="A0A2D0IQ46"/>
<name>A0A2D0IQ46_XENBU</name>
<organism evidence="6 7">
    <name type="scientific">Xenorhabdus budapestensis</name>
    <dbReference type="NCBI Taxonomy" id="290110"/>
    <lineage>
        <taxon>Bacteria</taxon>
        <taxon>Pseudomonadati</taxon>
        <taxon>Pseudomonadota</taxon>
        <taxon>Gammaproteobacteria</taxon>
        <taxon>Enterobacterales</taxon>
        <taxon>Morganellaceae</taxon>
        <taxon>Xenorhabdus</taxon>
    </lineage>
</organism>
<evidence type="ECO:0000313" key="7">
    <source>
        <dbReference type="Proteomes" id="UP000225833"/>
    </source>
</evidence>
<dbReference type="SUPFAM" id="SSF56059">
    <property type="entry name" value="Glutathione synthetase ATP-binding domain-like"/>
    <property type="match status" value="1"/>
</dbReference>
<dbReference type="PANTHER" id="PTHR43585">
    <property type="entry name" value="FUMIPYRROLE BIOSYNTHESIS PROTEIN C"/>
    <property type="match status" value="1"/>
</dbReference>
<dbReference type="InterPro" id="IPR011761">
    <property type="entry name" value="ATP-grasp"/>
</dbReference>
<dbReference type="Pfam" id="PF18603">
    <property type="entry name" value="LAL_C2"/>
    <property type="match status" value="1"/>
</dbReference>
<dbReference type="Pfam" id="PF13535">
    <property type="entry name" value="ATP-grasp_4"/>
    <property type="match status" value="1"/>
</dbReference>
<proteinExistence type="predicted"/>
<dbReference type="Gene3D" id="3.40.50.20">
    <property type="match status" value="1"/>
</dbReference>
<dbReference type="InterPro" id="IPR052032">
    <property type="entry name" value="ATP-dep_AA_Ligase"/>
</dbReference>
<evidence type="ECO:0000313" key="6">
    <source>
        <dbReference type="EMBL" id="PHM23950.1"/>
    </source>
</evidence>
<dbReference type="InterPro" id="IPR040570">
    <property type="entry name" value="LAL_C2"/>
</dbReference>
<sequence>MNIIALEALTFGLSRLADAAKKNGCILILLTHDKTVYDYELSRPDTDKIKVIEVDTFCDDAVTDVIRKEKDVAAILSMTDTWSLHCLTINKRLGLSGHNPDAIHLIRDKYRLRNHLYNSGLSAGKSKLVDPVQFDRATIAQGINYPCIVKDTAGTGSQNVWIAYGEEELTQILDKASSAVLRGQITVEPFFSGTLYSLETLTWQGETRVIALTSRIMSPEPFFREEAFSSPVMLDIPQSTALQQWINSVLNCVGYDNGFAHTEFMFTENGFEVIEINPRLGGVQIGEALCQSLGINIYESWIEMALGKRPMLMDAPLPVLKGIGQIVVYAAETGEFSHIEGLDRLTSHPGKPFFYPTAYSGKQINTVDDQRASIGILFAEGNSSEAALFNVYAARNKLRVVMKT</sequence>
<evidence type="ECO:0000256" key="3">
    <source>
        <dbReference type="ARBA" id="ARBA00022840"/>
    </source>
</evidence>
<gene>
    <name evidence="6" type="ORF">Xbud_03439</name>
</gene>
<dbReference type="PANTHER" id="PTHR43585:SF2">
    <property type="entry name" value="ATP-GRASP ENZYME FSQD"/>
    <property type="match status" value="1"/>
</dbReference>
<comment type="caution">
    <text evidence="6">The sequence shown here is derived from an EMBL/GenBank/DDBJ whole genome shotgun (WGS) entry which is preliminary data.</text>
</comment>
<dbReference type="Gene3D" id="3.30.470.20">
    <property type="entry name" value="ATP-grasp fold, B domain"/>
    <property type="match status" value="1"/>
</dbReference>
<dbReference type="Gene3D" id="3.30.1490.20">
    <property type="entry name" value="ATP-grasp fold, A domain"/>
    <property type="match status" value="1"/>
</dbReference>
<dbReference type="OrthoDB" id="9803907at2"/>